<comment type="similarity">
    <text evidence="1">Belongs to the universal stress protein A family.</text>
</comment>
<accession>A0A1Y0IIG8</accession>
<dbReference type="PANTHER" id="PTHR46268">
    <property type="entry name" value="STRESS RESPONSE PROTEIN NHAX"/>
    <property type="match status" value="1"/>
</dbReference>
<dbReference type="CDD" id="cd00293">
    <property type="entry name" value="USP-like"/>
    <property type="match status" value="1"/>
</dbReference>
<name>A0A1Y0IIG8_9BACL</name>
<dbReference type="InterPro" id="IPR006016">
    <property type="entry name" value="UspA"/>
</dbReference>
<dbReference type="KEGG" id="tum:CBW65_03660"/>
<proteinExistence type="inferred from homology"/>
<evidence type="ECO:0000256" key="1">
    <source>
        <dbReference type="ARBA" id="ARBA00008791"/>
    </source>
</evidence>
<dbReference type="SUPFAM" id="SSF52402">
    <property type="entry name" value="Adenine nucleotide alpha hydrolases-like"/>
    <property type="match status" value="1"/>
</dbReference>
<evidence type="ECO:0000313" key="4">
    <source>
        <dbReference type="Proteomes" id="UP000195437"/>
    </source>
</evidence>
<dbReference type="InterPro" id="IPR014729">
    <property type="entry name" value="Rossmann-like_a/b/a_fold"/>
</dbReference>
<dbReference type="Proteomes" id="UP000195437">
    <property type="component" value="Chromosome"/>
</dbReference>
<dbReference type="EMBL" id="CP021434">
    <property type="protein sequence ID" value="ARU60258.1"/>
    <property type="molecule type" value="Genomic_DNA"/>
</dbReference>
<dbReference type="OrthoDB" id="9777884at2"/>
<keyword evidence="4" id="KW-1185">Reference proteome</keyword>
<dbReference type="AlphaFoldDB" id="A0A1Y0IIG8"/>
<dbReference type="PRINTS" id="PR01438">
    <property type="entry name" value="UNVRSLSTRESS"/>
</dbReference>
<dbReference type="Pfam" id="PF00582">
    <property type="entry name" value="Usp"/>
    <property type="match status" value="1"/>
</dbReference>
<dbReference type="Gene3D" id="3.40.50.620">
    <property type="entry name" value="HUPs"/>
    <property type="match status" value="1"/>
</dbReference>
<sequence length="140" mass="15384">MFQQILLATDGSEHSLRATERAIELARHLPSAQVEVVYVIDAAKTRHEVLQSHSDDDLLADLRSSRLYETETKIKAAGLSYSIKVLHGEPGPSIVHHANQKEADLVIIGSRGRNALQEMVLGSVSHKVAKRANCPVMIVK</sequence>
<dbReference type="PANTHER" id="PTHR46268:SF6">
    <property type="entry name" value="UNIVERSAL STRESS PROTEIN UP12"/>
    <property type="match status" value="1"/>
</dbReference>
<protein>
    <submittedName>
        <fullName evidence="3">Universal stress protein</fullName>
    </submittedName>
</protein>
<reference evidence="4" key="1">
    <citation type="submission" date="2017-05" db="EMBL/GenBank/DDBJ databases">
        <authorList>
            <person name="Sung H."/>
        </authorList>
    </citation>
    <scope>NUCLEOTIDE SEQUENCE [LARGE SCALE GENOMIC DNA]</scope>
    <source>
        <strain evidence="4">AR23208</strain>
    </source>
</reference>
<feature type="domain" description="UspA" evidence="2">
    <location>
        <begin position="1"/>
        <end position="140"/>
    </location>
</feature>
<dbReference type="InterPro" id="IPR006015">
    <property type="entry name" value="Universal_stress_UspA"/>
</dbReference>
<dbReference type="RefSeq" id="WP_087455645.1">
    <property type="nucleotide sequence ID" value="NZ_CP021434.1"/>
</dbReference>
<gene>
    <name evidence="3" type="ORF">CBW65_03660</name>
</gene>
<evidence type="ECO:0000259" key="2">
    <source>
        <dbReference type="Pfam" id="PF00582"/>
    </source>
</evidence>
<evidence type="ECO:0000313" key="3">
    <source>
        <dbReference type="EMBL" id="ARU60258.1"/>
    </source>
</evidence>
<organism evidence="3 4">
    <name type="scientific">Tumebacillus avium</name>
    <dbReference type="NCBI Taxonomy" id="1903704"/>
    <lineage>
        <taxon>Bacteria</taxon>
        <taxon>Bacillati</taxon>
        <taxon>Bacillota</taxon>
        <taxon>Bacilli</taxon>
        <taxon>Bacillales</taxon>
        <taxon>Alicyclobacillaceae</taxon>
        <taxon>Tumebacillus</taxon>
    </lineage>
</organism>